<dbReference type="InterPro" id="IPR051320">
    <property type="entry name" value="Viral_Replic_Matur_Polypro"/>
</dbReference>
<keyword evidence="3" id="KW-1185">Reference proteome</keyword>
<dbReference type="InterPro" id="IPR000477">
    <property type="entry name" value="RT_dom"/>
</dbReference>
<gene>
    <name evidence="2" type="ORF">PHMEG_00035563</name>
</gene>
<feature type="domain" description="Reverse transcriptase" evidence="1">
    <location>
        <begin position="1"/>
        <end position="60"/>
    </location>
</feature>
<evidence type="ECO:0000313" key="2">
    <source>
        <dbReference type="EMBL" id="OWY94650.1"/>
    </source>
</evidence>
<dbReference type="OrthoDB" id="103417at2759"/>
<protein>
    <submittedName>
        <fullName evidence="2">Retroelement</fullName>
    </submittedName>
</protein>
<proteinExistence type="predicted"/>
<evidence type="ECO:0000313" key="3">
    <source>
        <dbReference type="Proteomes" id="UP000198211"/>
    </source>
</evidence>
<accession>A0A225UNY0</accession>
<dbReference type="InterPro" id="IPR043502">
    <property type="entry name" value="DNA/RNA_pol_sf"/>
</dbReference>
<dbReference type="PANTHER" id="PTHR33064:SF37">
    <property type="entry name" value="RIBONUCLEASE H"/>
    <property type="match status" value="1"/>
</dbReference>
<dbReference type="InterPro" id="IPR043128">
    <property type="entry name" value="Rev_trsase/Diguanyl_cyclase"/>
</dbReference>
<reference evidence="3" key="1">
    <citation type="submission" date="2017-03" db="EMBL/GenBank/DDBJ databases">
        <title>Phytopthora megakarya and P. palmivora, two closely related causual agents of cacao black pod achieved similar genome size and gene model numbers by different mechanisms.</title>
        <authorList>
            <person name="Ali S."/>
            <person name="Shao J."/>
            <person name="Larry D.J."/>
            <person name="Kronmiller B."/>
            <person name="Shen D."/>
            <person name="Strem M.D."/>
            <person name="Melnick R.L."/>
            <person name="Guiltinan M.J."/>
            <person name="Tyler B.M."/>
            <person name="Meinhardt L.W."/>
            <person name="Bailey B.A."/>
        </authorList>
    </citation>
    <scope>NUCLEOTIDE SEQUENCE [LARGE SCALE GENOMIC DNA]</scope>
    <source>
        <strain evidence="3">zdho120</strain>
    </source>
</reference>
<evidence type="ECO:0000259" key="1">
    <source>
        <dbReference type="PROSITE" id="PS50878"/>
    </source>
</evidence>
<dbReference type="PROSITE" id="PS50878">
    <property type="entry name" value="RT_POL"/>
    <property type="match status" value="1"/>
</dbReference>
<dbReference type="PANTHER" id="PTHR33064">
    <property type="entry name" value="POL PROTEIN"/>
    <property type="match status" value="1"/>
</dbReference>
<dbReference type="AlphaFoldDB" id="A0A225UNY0"/>
<dbReference type="Gene3D" id="3.30.70.270">
    <property type="match status" value="1"/>
</dbReference>
<dbReference type="STRING" id="4795.A0A225UNY0"/>
<name>A0A225UNY0_9STRA</name>
<organism evidence="2 3">
    <name type="scientific">Phytophthora megakarya</name>
    <dbReference type="NCBI Taxonomy" id="4795"/>
    <lineage>
        <taxon>Eukaryota</taxon>
        <taxon>Sar</taxon>
        <taxon>Stramenopiles</taxon>
        <taxon>Oomycota</taxon>
        <taxon>Peronosporomycetes</taxon>
        <taxon>Peronosporales</taxon>
        <taxon>Peronosporaceae</taxon>
        <taxon>Phytophthora</taxon>
    </lineage>
</organism>
<dbReference type="SUPFAM" id="SSF56672">
    <property type="entry name" value="DNA/RNA polymerases"/>
    <property type="match status" value="1"/>
</dbReference>
<comment type="caution">
    <text evidence="2">The sequence shown here is derived from an EMBL/GenBank/DDBJ whole genome shotgun (WGS) entry which is preliminary data.</text>
</comment>
<dbReference type="EMBL" id="NBNE01014038">
    <property type="protein sequence ID" value="OWY94650.1"/>
    <property type="molecule type" value="Genomic_DNA"/>
</dbReference>
<dbReference type="Proteomes" id="UP000198211">
    <property type="component" value="Unassembled WGS sequence"/>
</dbReference>
<sequence length="129" mass="14519">MLYHSLLVWVDDLLLFAKNAEEYLCKLRELFVVLRARRLKLNAKKCTLFSTSVVWCGKVIDGSGIQHSPDRLKALTDMQLPPTAAALQQFLCAANWLRDSMVDYARVVGPLQAKHAAWAEEVSSRGSRS</sequence>